<dbReference type="SUPFAM" id="SSF53720">
    <property type="entry name" value="ALDH-like"/>
    <property type="match status" value="1"/>
</dbReference>
<name>A0ABP3QP12_9ACTN</name>
<comment type="caution">
    <text evidence="5">The sequence shown here is derived from an EMBL/GenBank/DDBJ whole genome shotgun (WGS) entry which is preliminary data.</text>
</comment>
<feature type="active site" evidence="2">
    <location>
        <position position="257"/>
    </location>
</feature>
<dbReference type="PROSITE" id="PS00070">
    <property type="entry name" value="ALDEHYDE_DEHYDR_CYS"/>
    <property type="match status" value="1"/>
</dbReference>
<dbReference type="InterPro" id="IPR016160">
    <property type="entry name" value="Ald_DH_CS_CYS"/>
</dbReference>
<evidence type="ECO:0000259" key="4">
    <source>
        <dbReference type="Pfam" id="PF00171"/>
    </source>
</evidence>
<protein>
    <submittedName>
        <fullName evidence="5">Aldehyde dehydrogenase family protein</fullName>
    </submittedName>
</protein>
<dbReference type="CDD" id="cd07106">
    <property type="entry name" value="ALDH_AldA-AAD23400"/>
    <property type="match status" value="1"/>
</dbReference>
<accession>A0ABP3QP12</accession>
<dbReference type="InterPro" id="IPR016163">
    <property type="entry name" value="Ald_DH_C"/>
</dbReference>
<dbReference type="InterPro" id="IPR015590">
    <property type="entry name" value="Aldehyde_DH_dom"/>
</dbReference>
<dbReference type="Proteomes" id="UP001501427">
    <property type="component" value="Unassembled WGS sequence"/>
</dbReference>
<keyword evidence="6" id="KW-1185">Reference proteome</keyword>
<dbReference type="PROSITE" id="PS00687">
    <property type="entry name" value="ALDEHYDE_DEHYDR_GLU"/>
    <property type="match status" value="1"/>
</dbReference>
<dbReference type="InterPro" id="IPR016161">
    <property type="entry name" value="Ald_DH/histidinol_DH"/>
</dbReference>
<evidence type="ECO:0000313" key="5">
    <source>
        <dbReference type="EMBL" id="GAA0592783.1"/>
    </source>
</evidence>
<dbReference type="Gene3D" id="3.40.605.10">
    <property type="entry name" value="Aldehyde Dehydrogenase, Chain A, domain 1"/>
    <property type="match status" value="1"/>
</dbReference>
<dbReference type="EMBL" id="BAAAHD010000075">
    <property type="protein sequence ID" value="GAA0592783.1"/>
    <property type="molecule type" value="Genomic_DNA"/>
</dbReference>
<keyword evidence="1 3" id="KW-0560">Oxidoreductase</keyword>
<dbReference type="InterPro" id="IPR029510">
    <property type="entry name" value="Ald_DH_CS_GLU"/>
</dbReference>
<feature type="domain" description="Aldehyde dehydrogenase" evidence="4">
    <location>
        <begin position="34"/>
        <end position="480"/>
    </location>
</feature>
<sequence>MNTESHSVSPLSGGSTVSETYSMTIDGQAADAPATFGVINPATGEVAEQAPDASREQLDAAMASAQAAYAEWRRDESARRKALLAAADIMFAKSEEIGRILTLEQGKPLGDATMEVVGAGVWLKYFADLELPREVIQDDDHALVEVVRRPMGVVAAITPWNYPLLLAIWKLAPALLAGNTMVLKPSPFTPLSSLKLGEVLRDVLPPGVLNVVTGGDELGAWMTSHDVPRKISFTGSVATGKRVAAAAAPDLKRVTLELGGNDPAILLDDADPAAIADKLFGGAFQNNGQVCSAIKRVYVPEALYGDVVDALAERAKAAKVGDGLQEGVQFGPINNKPQFERVGELVADALAGGARAAAGGKPVDGPGYFFEPTILADVADGSRIVDEEQFGPALPIIKYTDVEEALARANGTHFGLSGSVWSADADRAAEIAGRLECGTAWVNTHLALAPHQPFGGFKWSGVGVENGPWGLYGFTEMQVVHRSKH</sequence>
<dbReference type="InterPro" id="IPR016162">
    <property type="entry name" value="Ald_DH_N"/>
</dbReference>
<evidence type="ECO:0000256" key="2">
    <source>
        <dbReference type="PROSITE-ProRule" id="PRU10007"/>
    </source>
</evidence>
<reference evidence="6" key="1">
    <citation type="journal article" date="2019" name="Int. J. Syst. Evol. Microbiol.">
        <title>The Global Catalogue of Microorganisms (GCM) 10K type strain sequencing project: providing services to taxonomists for standard genome sequencing and annotation.</title>
        <authorList>
            <consortium name="The Broad Institute Genomics Platform"/>
            <consortium name="The Broad Institute Genome Sequencing Center for Infectious Disease"/>
            <person name="Wu L."/>
            <person name="Ma J."/>
        </authorList>
    </citation>
    <scope>NUCLEOTIDE SEQUENCE [LARGE SCALE GENOMIC DNA]</scope>
    <source>
        <strain evidence="6">JCM 10667</strain>
    </source>
</reference>
<dbReference type="InterPro" id="IPR044086">
    <property type="entry name" value="LUC3-like"/>
</dbReference>
<evidence type="ECO:0000256" key="3">
    <source>
        <dbReference type="RuleBase" id="RU003345"/>
    </source>
</evidence>
<dbReference type="Pfam" id="PF00171">
    <property type="entry name" value="Aldedh"/>
    <property type="match status" value="1"/>
</dbReference>
<dbReference type="Gene3D" id="3.40.309.10">
    <property type="entry name" value="Aldehyde Dehydrogenase, Chain A, domain 2"/>
    <property type="match status" value="1"/>
</dbReference>
<dbReference type="PANTHER" id="PTHR11699">
    <property type="entry name" value="ALDEHYDE DEHYDROGENASE-RELATED"/>
    <property type="match status" value="1"/>
</dbReference>
<proteinExistence type="inferred from homology"/>
<evidence type="ECO:0000256" key="1">
    <source>
        <dbReference type="ARBA" id="ARBA00023002"/>
    </source>
</evidence>
<evidence type="ECO:0000313" key="6">
    <source>
        <dbReference type="Proteomes" id="UP001501427"/>
    </source>
</evidence>
<organism evidence="5 6">
    <name type="scientific">Actinomadura livida</name>
    <dbReference type="NCBI Taxonomy" id="79909"/>
    <lineage>
        <taxon>Bacteria</taxon>
        <taxon>Bacillati</taxon>
        <taxon>Actinomycetota</taxon>
        <taxon>Actinomycetes</taxon>
        <taxon>Streptosporangiales</taxon>
        <taxon>Thermomonosporaceae</taxon>
        <taxon>Actinomadura</taxon>
    </lineage>
</organism>
<comment type="similarity">
    <text evidence="3">Belongs to the aldehyde dehydrogenase family.</text>
</comment>
<gene>
    <name evidence="5" type="ORF">GCM10009546_63970</name>
</gene>